<evidence type="ECO:0000256" key="18">
    <source>
        <dbReference type="ARBA" id="ARBA00060076"/>
    </source>
</evidence>
<dbReference type="FunFam" id="3.90.1480.20:FF:000010">
    <property type="entry name" value="ST6 beta-galactoside alpha-2,6-sialyltransferase 2"/>
    <property type="match status" value="1"/>
</dbReference>
<sequence length="508" mass="58816">MKSKVKQWKQLVLMGILAWIVVFLALFTYFMDFRMNVPRVTGSLSHTETRKLTSIQVNNQNVMLSQSDIATPDSNSHKKPYNGPVLTEKTGTPNLEVWSYFENEIQNTISRDDTSAQMSTGEISVAAGQQHRKTQVNKHAVENFYFYEYNSAKTEHVPTVMKRSRLRRHRHRTSKTVEDLEEYLFKSKSVIYKLWKGNVSSKMLSPRLQKAMKEYLDANKHNVSYEGKRASKLSRQEVLCELKHQIKVQSLDGTERPFSKLGWKKFVPKISLDELHPDGFRKCAVVTSAGAMLNSSLGKEIDSHEAVVRFNAAPTIGYEKDVGNKTTIRIVNSQIIANSIHRFNISTLYRDVILIAWDPAPYTANLQKWYENPDYDLFTPYVEYRKKNPYQPFYILHPKFIWKMWDVIQENTHEKIQPNPPSSGFIGILIMMSLCDEVDVYEYVPSIRQTDLCHYHEQYYDAACTLGAYHPLLYEKMLIQKVNMGTEEDLKKKGKVTLPGFRAINCKH</sequence>
<dbReference type="PANTHER" id="PTHR46059:SF3">
    <property type="entry name" value="BETA-GALACTOSIDE ALPHA-2,6-SIALYLTRANSFERASE 2"/>
    <property type="match status" value="1"/>
</dbReference>
<accession>W5MQU5</accession>
<dbReference type="PANTHER" id="PTHR46059">
    <property type="entry name" value="BETA-GALACTOSIDE ALPHA-2,6-SIALYLTRANSFERASE"/>
    <property type="match status" value="1"/>
</dbReference>
<keyword evidence="5" id="KW-0808">Transferase</keyword>
<comment type="similarity">
    <text evidence="2">Belongs to the glycosyltransferase 29 family.</text>
</comment>
<evidence type="ECO:0000256" key="5">
    <source>
        <dbReference type="ARBA" id="ARBA00022679"/>
    </source>
</evidence>
<keyword evidence="12" id="KW-0325">Glycoprotein</keyword>
<evidence type="ECO:0000256" key="13">
    <source>
        <dbReference type="ARBA" id="ARBA00030410"/>
    </source>
</evidence>
<dbReference type="Pfam" id="PF00777">
    <property type="entry name" value="Glyco_transf_29"/>
    <property type="match status" value="1"/>
</dbReference>
<evidence type="ECO:0000256" key="6">
    <source>
        <dbReference type="ARBA" id="ARBA00022692"/>
    </source>
</evidence>
<dbReference type="Bgee" id="ENSLOCG00000008836">
    <property type="expression patterns" value="Expressed in embryo and 10 other cell types or tissues"/>
</dbReference>
<dbReference type="GO" id="GO:0032580">
    <property type="term" value="C:Golgi cisterna membrane"/>
    <property type="evidence" value="ECO:0007669"/>
    <property type="project" value="UniProtKB-SubCell"/>
</dbReference>
<keyword evidence="21" id="KW-1185">Reference proteome</keyword>
<dbReference type="InterPro" id="IPR001675">
    <property type="entry name" value="Glyco_trans_29"/>
</dbReference>
<dbReference type="STRING" id="7918.ENSLOCP00000010754"/>
<evidence type="ECO:0000256" key="11">
    <source>
        <dbReference type="ARBA" id="ARBA00023157"/>
    </source>
</evidence>
<dbReference type="FunCoup" id="W5MQU5">
    <property type="interactions" value="275"/>
</dbReference>
<keyword evidence="6 19" id="KW-0812">Transmembrane</keyword>
<reference evidence="20" key="3">
    <citation type="submission" date="2025-09" db="UniProtKB">
        <authorList>
            <consortium name="Ensembl"/>
        </authorList>
    </citation>
    <scope>IDENTIFICATION</scope>
</reference>
<comment type="subcellular location">
    <subcellularLocation>
        <location evidence="1">Golgi apparatus</location>
        <location evidence="1">Golgi stack membrane</location>
        <topology evidence="1">Single-pass type II membrane protein</topology>
    </subcellularLocation>
</comment>
<evidence type="ECO:0000256" key="14">
    <source>
        <dbReference type="ARBA" id="ARBA00030509"/>
    </source>
</evidence>
<dbReference type="GO" id="GO:0003835">
    <property type="term" value="F:beta-galactoside alpha-2,6-sialyltransferase activity"/>
    <property type="evidence" value="ECO:0000318"/>
    <property type="project" value="GO_Central"/>
</dbReference>
<keyword evidence="9" id="KW-0333">Golgi apparatus</keyword>
<evidence type="ECO:0000256" key="3">
    <source>
        <dbReference type="ARBA" id="ARBA00020782"/>
    </source>
</evidence>
<dbReference type="InParanoid" id="W5MQU5"/>
<dbReference type="CTD" id="403116"/>
<evidence type="ECO:0000256" key="12">
    <source>
        <dbReference type="ARBA" id="ARBA00023180"/>
    </source>
</evidence>
<protein>
    <recommendedName>
        <fullName evidence="3">Beta-galactoside alpha-2,6-sialyltransferase 2</fullName>
        <ecNumber evidence="17">2.4.3.1</ecNumber>
    </recommendedName>
    <alternativeName>
        <fullName evidence="14">CMP-N-acetylneuraminate-beta-galactosamide-alpha-2,6-sialyltransferase 2</fullName>
    </alternativeName>
    <alternativeName>
        <fullName evidence="13">ST6Gal II</fullName>
    </alternativeName>
    <alternativeName>
        <fullName evidence="15">Sialyltransferase 2</fullName>
    </alternativeName>
</protein>
<dbReference type="AlphaFoldDB" id="W5MQU5"/>
<dbReference type="OrthoDB" id="10264956at2759"/>
<keyword evidence="4" id="KW-0328">Glycosyltransferase</keyword>
<feature type="transmembrane region" description="Helical" evidence="19">
    <location>
        <begin position="12"/>
        <end position="31"/>
    </location>
</feature>
<evidence type="ECO:0000256" key="17">
    <source>
        <dbReference type="ARBA" id="ARBA00034329"/>
    </source>
</evidence>
<keyword evidence="11" id="KW-1015">Disulfide bond</keyword>
<evidence type="ECO:0000313" key="20">
    <source>
        <dbReference type="Ensembl" id="ENSLOCP00000010754.1"/>
    </source>
</evidence>
<dbReference type="Ensembl" id="ENSLOCT00000010769.1">
    <property type="protein sequence ID" value="ENSLOCP00000010754.1"/>
    <property type="gene ID" value="ENSLOCG00000008836.1"/>
</dbReference>
<comment type="catalytic activity">
    <reaction evidence="16">
        <text>a beta-D-galactoside + CMP-N-acetyl-beta-neuraminate = an N-acetyl-alpha-neuraminyl-(2-&gt;6)-beta-D-galactosyl derivative + CMP + H(+)</text>
        <dbReference type="Rhea" id="RHEA:52104"/>
        <dbReference type="ChEBI" id="CHEBI:15378"/>
        <dbReference type="ChEBI" id="CHEBI:28034"/>
        <dbReference type="ChEBI" id="CHEBI:57812"/>
        <dbReference type="ChEBI" id="CHEBI:60377"/>
        <dbReference type="ChEBI" id="CHEBI:136398"/>
        <dbReference type="EC" id="2.4.3.1"/>
    </reaction>
</comment>
<dbReference type="EC" id="2.4.3.1" evidence="17"/>
<evidence type="ECO:0000313" key="21">
    <source>
        <dbReference type="Proteomes" id="UP000018468"/>
    </source>
</evidence>
<evidence type="ECO:0000256" key="15">
    <source>
        <dbReference type="ARBA" id="ARBA00032076"/>
    </source>
</evidence>
<reference evidence="21" key="1">
    <citation type="submission" date="2011-12" db="EMBL/GenBank/DDBJ databases">
        <title>The Draft Genome of Lepisosteus oculatus.</title>
        <authorList>
            <consortium name="The Broad Institute Genome Assembly &amp; Analysis Group"/>
            <consortium name="Computational R&amp;D Group"/>
            <consortium name="and Sequencing Platform"/>
            <person name="Di Palma F."/>
            <person name="Alfoldi J."/>
            <person name="Johnson J."/>
            <person name="Berlin A."/>
            <person name="Gnerre S."/>
            <person name="Jaffe D."/>
            <person name="MacCallum I."/>
            <person name="Young S."/>
            <person name="Walker B.J."/>
            <person name="Lander E.S."/>
            <person name="Lindblad-Toh K."/>
        </authorList>
    </citation>
    <scope>NUCLEOTIDE SEQUENCE [LARGE SCALE GENOMIC DNA]</scope>
</reference>
<proteinExistence type="inferred from homology"/>
<dbReference type="EMBL" id="AHAT01003430">
    <property type="status" value="NOT_ANNOTATED_CDS"/>
    <property type="molecule type" value="Genomic_DNA"/>
</dbReference>
<dbReference type="InterPro" id="IPR038578">
    <property type="entry name" value="GT29-like_sf"/>
</dbReference>
<keyword evidence="10 19" id="KW-0472">Membrane</keyword>
<dbReference type="GeneTree" id="ENSGT00940000158714"/>
<organism evidence="20 21">
    <name type="scientific">Lepisosteus oculatus</name>
    <name type="common">Spotted gar</name>
    <dbReference type="NCBI Taxonomy" id="7918"/>
    <lineage>
        <taxon>Eukaryota</taxon>
        <taxon>Metazoa</taxon>
        <taxon>Chordata</taxon>
        <taxon>Craniata</taxon>
        <taxon>Vertebrata</taxon>
        <taxon>Euteleostomi</taxon>
        <taxon>Actinopterygii</taxon>
        <taxon>Neopterygii</taxon>
        <taxon>Holostei</taxon>
        <taxon>Semionotiformes</taxon>
        <taxon>Lepisosteidae</taxon>
        <taxon>Lepisosteus</taxon>
    </lineage>
</organism>
<keyword evidence="7" id="KW-0735">Signal-anchor</keyword>
<evidence type="ECO:0000256" key="7">
    <source>
        <dbReference type="ARBA" id="ARBA00022968"/>
    </source>
</evidence>
<evidence type="ECO:0000256" key="16">
    <source>
        <dbReference type="ARBA" id="ARBA00034249"/>
    </source>
</evidence>
<dbReference type="eggNOG" id="KOG2692">
    <property type="taxonomic scope" value="Eukaryota"/>
</dbReference>
<reference evidence="20" key="2">
    <citation type="submission" date="2025-08" db="UniProtKB">
        <authorList>
            <consortium name="Ensembl"/>
        </authorList>
    </citation>
    <scope>IDENTIFICATION</scope>
</reference>
<evidence type="ECO:0000256" key="9">
    <source>
        <dbReference type="ARBA" id="ARBA00023034"/>
    </source>
</evidence>
<keyword evidence="8 19" id="KW-1133">Transmembrane helix</keyword>
<evidence type="ECO:0000256" key="10">
    <source>
        <dbReference type="ARBA" id="ARBA00023136"/>
    </source>
</evidence>
<evidence type="ECO:0000256" key="2">
    <source>
        <dbReference type="ARBA" id="ARBA00006003"/>
    </source>
</evidence>
<dbReference type="OMA" id="HETHAQH"/>
<evidence type="ECO:0000256" key="4">
    <source>
        <dbReference type="ARBA" id="ARBA00022676"/>
    </source>
</evidence>
<dbReference type="GO" id="GO:0097503">
    <property type="term" value="P:sialylation"/>
    <property type="evidence" value="ECO:0000318"/>
    <property type="project" value="GO_Central"/>
</dbReference>
<dbReference type="GO" id="GO:0005794">
    <property type="term" value="C:Golgi apparatus"/>
    <property type="evidence" value="ECO:0000318"/>
    <property type="project" value="GO_Central"/>
</dbReference>
<evidence type="ECO:0000256" key="1">
    <source>
        <dbReference type="ARBA" id="ARBA00004447"/>
    </source>
</evidence>
<dbReference type="Proteomes" id="UP000018468">
    <property type="component" value="Linkage group LG17"/>
</dbReference>
<dbReference type="HOGENOM" id="CLU_038334_1_0_1"/>
<name>W5MQU5_LEPOC</name>
<dbReference type="Gene3D" id="3.90.1480.20">
    <property type="entry name" value="Glycosyl transferase family 29"/>
    <property type="match status" value="1"/>
</dbReference>
<evidence type="ECO:0000256" key="8">
    <source>
        <dbReference type="ARBA" id="ARBA00022989"/>
    </source>
</evidence>
<comment type="function">
    <text evidence="18">Transfers sialic acid from the donor of substrate CMP-sialic acid to galactose containing acceptor substrates.</text>
</comment>
<evidence type="ECO:0000256" key="19">
    <source>
        <dbReference type="SAM" id="Phobius"/>
    </source>
</evidence>
<dbReference type="GeneID" id="102698912"/>